<evidence type="ECO:0008006" key="5">
    <source>
        <dbReference type="Google" id="ProtNLM"/>
    </source>
</evidence>
<name>A0ABP8LWS5_9BACT</name>
<keyword evidence="2" id="KW-0597">Phosphoprotein</keyword>
<sequence length="86" mass="9919">MATLVYNTQTIRDEVVRIVCSIKRIKPSQLLRAKDFTELNFDILDVVDIILKVEKSFGVVIPDEVPVYSVDDFVRFIYSQTPRQAV</sequence>
<keyword evidence="1" id="KW-0596">Phosphopantetheine</keyword>
<dbReference type="EMBL" id="BAABHC010000016">
    <property type="protein sequence ID" value="GAA4437830.1"/>
    <property type="molecule type" value="Genomic_DNA"/>
</dbReference>
<gene>
    <name evidence="3" type="ORF">GCM10023188_32480</name>
</gene>
<keyword evidence="4" id="KW-1185">Reference proteome</keyword>
<dbReference type="InterPro" id="IPR036736">
    <property type="entry name" value="ACP-like_sf"/>
</dbReference>
<evidence type="ECO:0000256" key="2">
    <source>
        <dbReference type="ARBA" id="ARBA00022553"/>
    </source>
</evidence>
<dbReference type="PANTHER" id="PTHR20863">
    <property type="entry name" value="ACYL CARRIER PROTEIN"/>
    <property type="match status" value="1"/>
</dbReference>
<reference evidence="4" key="1">
    <citation type="journal article" date="2019" name="Int. J. Syst. Evol. Microbiol.">
        <title>The Global Catalogue of Microorganisms (GCM) 10K type strain sequencing project: providing services to taxonomists for standard genome sequencing and annotation.</title>
        <authorList>
            <consortium name="The Broad Institute Genomics Platform"/>
            <consortium name="The Broad Institute Genome Sequencing Center for Infectious Disease"/>
            <person name="Wu L."/>
            <person name="Ma J."/>
        </authorList>
    </citation>
    <scope>NUCLEOTIDE SEQUENCE [LARGE SCALE GENOMIC DNA]</scope>
    <source>
        <strain evidence="4">JCM 17926</strain>
    </source>
</reference>
<evidence type="ECO:0000313" key="3">
    <source>
        <dbReference type="EMBL" id="GAA4437830.1"/>
    </source>
</evidence>
<dbReference type="RefSeq" id="WP_345160576.1">
    <property type="nucleotide sequence ID" value="NZ_BAABHC010000016.1"/>
</dbReference>
<proteinExistence type="predicted"/>
<dbReference type="InterPro" id="IPR003231">
    <property type="entry name" value="ACP"/>
</dbReference>
<evidence type="ECO:0000313" key="4">
    <source>
        <dbReference type="Proteomes" id="UP001500552"/>
    </source>
</evidence>
<dbReference type="SUPFAM" id="SSF47336">
    <property type="entry name" value="ACP-like"/>
    <property type="match status" value="1"/>
</dbReference>
<protein>
    <recommendedName>
        <fullName evidence="5">Acyl carrier protein</fullName>
    </recommendedName>
</protein>
<accession>A0ABP8LWS5</accession>
<dbReference type="Gene3D" id="1.10.1200.10">
    <property type="entry name" value="ACP-like"/>
    <property type="match status" value="1"/>
</dbReference>
<dbReference type="PANTHER" id="PTHR20863:SF76">
    <property type="entry name" value="CARRIER DOMAIN-CONTAINING PROTEIN"/>
    <property type="match status" value="1"/>
</dbReference>
<organism evidence="3 4">
    <name type="scientific">Pontibacter saemangeumensis</name>
    <dbReference type="NCBI Taxonomy" id="1084525"/>
    <lineage>
        <taxon>Bacteria</taxon>
        <taxon>Pseudomonadati</taxon>
        <taxon>Bacteroidota</taxon>
        <taxon>Cytophagia</taxon>
        <taxon>Cytophagales</taxon>
        <taxon>Hymenobacteraceae</taxon>
        <taxon>Pontibacter</taxon>
    </lineage>
</organism>
<comment type="caution">
    <text evidence="3">The sequence shown here is derived from an EMBL/GenBank/DDBJ whole genome shotgun (WGS) entry which is preliminary data.</text>
</comment>
<dbReference type="Proteomes" id="UP001500552">
    <property type="component" value="Unassembled WGS sequence"/>
</dbReference>
<evidence type="ECO:0000256" key="1">
    <source>
        <dbReference type="ARBA" id="ARBA00022450"/>
    </source>
</evidence>